<reference evidence="13 14" key="1">
    <citation type="submission" date="2018-12" db="EMBL/GenBank/DDBJ databases">
        <title>Venturia inaequalis Genome Resource.</title>
        <authorList>
            <person name="Lichtner F.J."/>
        </authorList>
    </citation>
    <scope>NUCLEOTIDE SEQUENCE [LARGE SCALE GENOMIC DNA]</scope>
    <source>
        <strain evidence="13 14">120213</strain>
    </source>
</reference>
<name>A0A8H3VHM3_VENIN</name>
<dbReference type="EMBL" id="WNWS01000013">
    <property type="protein sequence ID" value="KAE9987853.1"/>
    <property type="molecule type" value="Genomic_DNA"/>
</dbReference>
<keyword evidence="4" id="KW-0964">Secreted</keyword>
<evidence type="ECO:0000256" key="2">
    <source>
        <dbReference type="ARBA" id="ARBA00004613"/>
    </source>
</evidence>
<protein>
    <recommendedName>
        <fullName evidence="12">CFEM domain-containing protein</fullName>
    </recommendedName>
</protein>
<comment type="subcellular location">
    <subcellularLocation>
        <location evidence="1">Membrane</location>
        <topology evidence="1">Lipid-anchor</topology>
        <topology evidence="1">GPI-anchor</topology>
    </subcellularLocation>
    <subcellularLocation>
        <location evidence="2">Secreted</location>
    </subcellularLocation>
</comment>
<feature type="domain" description="CFEM" evidence="12">
    <location>
        <begin position="5"/>
        <end position="125"/>
    </location>
</feature>
<evidence type="ECO:0000256" key="5">
    <source>
        <dbReference type="ARBA" id="ARBA00022622"/>
    </source>
</evidence>
<evidence type="ECO:0000256" key="8">
    <source>
        <dbReference type="ARBA" id="ARBA00023288"/>
    </source>
</evidence>
<dbReference type="GO" id="GO:0046872">
    <property type="term" value="F:metal ion binding"/>
    <property type="evidence" value="ECO:0007669"/>
    <property type="project" value="UniProtKB-UniRule"/>
</dbReference>
<feature type="binding site" description="axial binding residue" evidence="9">
    <location>
        <position position="56"/>
    </location>
    <ligand>
        <name>heme</name>
        <dbReference type="ChEBI" id="CHEBI:30413"/>
    </ligand>
    <ligandPart>
        <name>Fe</name>
        <dbReference type="ChEBI" id="CHEBI:18248"/>
    </ligandPart>
</feature>
<feature type="disulfide bond" evidence="9">
    <location>
        <begin position="52"/>
        <end position="59"/>
    </location>
</feature>
<keyword evidence="8" id="KW-0449">Lipoprotein</keyword>
<keyword evidence="6 11" id="KW-0732">Signal</keyword>
<evidence type="ECO:0000256" key="11">
    <source>
        <dbReference type="SAM" id="SignalP"/>
    </source>
</evidence>
<feature type="compositionally biased region" description="Low complexity" evidence="10">
    <location>
        <begin position="132"/>
        <end position="161"/>
    </location>
</feature>
<evidence type="ECO:0000313" key="13">
    <source>
        <dbReference type="EMBL" id="KAE9987853.1"/>
    </source>
</evidence>
<evidence type="ECO:0000313" key="14">
    <source>
        <dbReference type="Proteomes" id="UP000447873"/>
    </source>
</evidence>
<sequence length="198" mass="19551">MKYNLALLSVLGLNFGLTFAQDAQTLVAVGFPACAIQCVQSGNKAAADKHGCGLTDGVCQCTTGFKTAQETVMNCIMSTKTCTDADMAKIATAGANLCSISKQSAPHSSANTTSSSNSTHSASGTHDHSANSTHSGEGTHSTGTSTTKTSAAVASASVSGTPGKPANGTTSSANAAGLERTFVVGALGLVGAVVAFAL</sequence>
<dbReference type="Proteomes" id="UP000447873">
    <property type="component" value="Unassembled WGS sequence"/>
</dbReference>
<accession>A0A8H3VHM3</accession>
<keyword evidence="5" id="KW-0336">GPI-anchor</keyword>
<evidence type="ECO:0000256" key="7">
    <source>
        <dbReference type="ARBA" id="ARBA00023157"/>
    </source>
</evidence>
<evidence type="ECO:0000256" key="9">
    <source>
        <dbReference type="PROSITE-ProRule" id="PRU01356"/>
    </source>
</evidence>
<dbReference type="GO" id="GO:0098552">
    <property type="term" value="C:side of membrane"/>
    <property type="evidence" value="ECO:0007669"/>
    <property type="project" value="UniProtKB-KW"/>
</dbReference>
<gene>
    <name evidence="13" type="ORF">EG328_001279</name>
</gene>
<keyword evidence="5" id="KW-0325">Glycoprotein</keyword>
<evidence type="ECO:0000259" key="12">
    <source>
        <dbReference type="PROSITE" id="PS52012"/>
    </source>
</evidence>
<feature type="signal peptide" evidence="11">
    <location>
        <begin position="1"/>
        <end position="20"/>
    </location>
</feature>
<dbReference type="Pfam" id="PF05730">
    <property type="entry name" value="CFEM"/>
    <property type="match status" value="1"/>
</dbReference>
<feature type="chain" id="PRO_5034349248" description="CFEM domain-containing protein" evidence="11">
    <location>
        <begin position="21"/>
        <end position="198"/>
    </location>
</feature>
<keyword evidence="9" id="KW-0479">Metal-binding</keyword>
<keyword evidence="9" id="KW-0349">Heme</keyword>
<organism evidence="13 14">
    <name type="scientific">Venturia inaequalis</name>
    <name type="common">Apple scab fungus</name>
    <dbReference type="NCBI Taxonomy" id="5025"/>
    <lineage>
        <taxon>Eukaryota</taxon>
        <taxon>Fungi</taxon>
        <taxon>Dikarya</taxon>
        <taxon>Ascomycota</taxon>
        <taxon>Pezizomycotina</taxon>
        <taxon>Dothideomycetes</taxon>
        <taxon>Pleosporomycetidae</taxon>
        <taxon>Venturiales</taxon>
        <taxon>Venturiaceae</taxon>
        <taxon>Venturia</taxon>
    </lineage>
</organism>
<dbReference type="PROSITE" id="PS52012">
    <property type="entry name" value="CFEM"/>
    <property type="match status" value="1"/>
</dbReference>
<evidence type="ECO:0000256" key="10">
    <source>
        <dbReference type="SAM" id="MobiDB-lite"/>
    </source>
</evidence>
<dbReference type="GO" id="GO:0005576">
    <property type="term" value="C:extracellular region"/>
    <property type="evidence" value="ECO:0007669"/>
    <property type="project" value="UniProtKB-SubCell"/>
</dbReference>
<feature type="region of interest" description="Disordered" evidence="10">
    <location>
        <begin position="108"/>
        <end position="172"/>
    </location>
</feature>
<keyword evidence="5" id="KW-0472">Membrane</keyword>
<feature type="compositionally biased region" description="Low complexity" evidence="10">
    <location>
        <begin position="108"/>
        <end position="123"/>
    </location>
</feature>
<comment type="caution">
    <text evidence="9">Lacks conserved residue(s) required for the propagation of feature annotation.</text>
</comment>
<evidence type="ECO:0000256" key="3">
    <source>
        <dbReference type="ARBA" id="ARBA00010031"/>
    </source>
</evidence>
<proteinExistence type="inferred from homology"/>
<evidence type="ECO:0000256" key="4">
    <source>
        <dbReference type="ARBA" id="ARBA00022525"/>
    </source>
</evidence>
<keyword evidence="9" id="KW-0408">Iron</keyword>
<keyword evidence="7 9" id="KW-1015">Disulfide bond</keyword>
<dbReference type="InterPro" id="IPR008427">
    <property type="entry name" value="Extracellular_membr_CFEM_dom"/>
</dbReference>
<dbReference type="AlphaFoldDB" id="A0A8H3VHM3"/>
<evidence type="ECO:0000256" key="6">
    <source>
        <dbReference type="ARBA" id="ARBA00022729"/>
    </source>
</evidence>
<evidence type="ECO:0000256" key="1">
    <source>
        <dbReference type="ARBA" id="ARBA00004589"/>
    </source>
</evidence>
<comment type="caution">
    <text evidence="13">The sequence shown here is derived from an EMBL/GenBank/DDBJ whole genome shotgun (WGS) entry which is preliminary data.</text>
</comment>
<comment type="similarity">
    <text evidence="3">Belongs to the RBT5 family.</text>
</comment>